<dbReference type="Pfam" id="PF13360">
    <property type="entry name" value="PQQ_2"/>
    <property type="match status" value="1"/>
</dbReference>
<dbReference type="AlphaFoldDB" id="A0A1T5M500"/>
<name>A0A1T5M500_9FIRM</name>
<gene>
    <name evidence="2" type="ORF">SAMN02194393_03770</name>
</gene>
<dbReference type="InterPro" id="IPR018391">
    <property type="entry name" value="PQQ_b-propeller_rpt"/>
</dbReference>
<accession>A0A1T5M500</accession>
<dbReference type="STRING" id="36842.SAMN02194393_03770"/>
<dbReference type="PANTHER" id="PTHR34512">
    <property type="entry name" value="CELL SURFACE PROTEIN"/>
    <property type="match status" value="1"/>
</dbReference>
<dbReference type="SUPFAM" id="SSF50998">
    <property type="entry name" value="Quinoprotein alcohol dehydrogenase-like"/>
    <property type="match status" value="2"/>
</dbReference>
<evidence type="ECO:0000313" key="2">
    <source>
        <dbReference type="EMBL" id="SKC82888.1"/>
    </source>
</evidence>
<dbReference type="InterPro" id="IPR002372">
    <property type="entry name" value="PQQ_rpt_dom"/>
</dbReference>
<sequence length="450" mass="51269">MSIEKNIDIFKDLGIGIDCIPKGKKVIKVFTQLENPTAENVGDIWIETDKSIGEIFFREPDNPPAENDLYGWVSINPKIELKVDVTEGMQFIGRSETEMLIVYHDIKKLDTISTDYLKIWENAWLKIYSKLGSFKYWDTIKSKWVFEVAHYWNGIEWVNFSKSDFIVYLLDDKIRKLYPDYTEEWALSGANIHTIITDPNEFIVVGGYQKLIKYDTNGNAIWTSPIVDIDYIRGVAIDSESQIYAADRDGILYKVNKDDGSEIWRYFIGGSTQLSCVSIDNKGYIYVGDNDDYITKFDNNGNLIWRVRKQSDSIYDLAVTPTGTIYSASQIGSLSKINTDGVEEWEVPLDNSPYRIDIDNNENIYACIVNGPYGLKKINKDGNEIWTYSTSGGNRGVSVNSSGSIYFGGDDNILYELDKNKILISSLPRNNRINCVKTTPGLYGVFSEKW</sequence>
<keyword evidence="3" id="KW-1185">Reference proteome</keyword>
<dbReference type="InterPro" id="IPR011047">
    <property type="entry name" value="Quinoprotein_ADH-like_sf"/>
</dbReference>
<dbReference type="EMBL" id="FUZT01000010">
    <property type="protein sequence ID" value="SKC82888.1"/>
    <property type="molecule type" value="Genomic_DNA"/>
</dbReference>
<reference evidence="2 3" key="1">
    <citation type="submission" date="2017-02" db="EMBL/GenBank/DDBJ databases">
        <authorList>
            <person name="Peterson S.W."/>
        </authorList>
    </citation>
    <scope>NUCLEOTIDE SEQUENCE [LARGE SCALE GENOMIC DNA]</scope>
    <source>
        <strain evidence="2 3">M1</strain>
    </source>
</reference>
<organism evidence="2 3">
    <name type="scientific">Maledivibacter halophilus</name>
    <dbReference type="NCBI Taxonomy" id="36842"/>
    <lineage>
        <taxon>Bacteria</taxon>
        <taxon>Bacillati</taxon>
        <taxon>Bacillota</taxon>
        <taxon>Clostridia</taxon>
        <taxon>Peptostreptococcales</taxon>
        <taxon>Caminicellaceae</taxon>
        <taxon>Maledivibacter</taxon>
    </lineage>
</organism>
<protein>
    <submittedName>
        <fullName evidence="2">PQQ-like domain-containing protein</fullName>
    </submittedName>
</protein>
<proteinExistence type="predicted"/>
<dbReference type="PANTHER" id="PTHR34512:SF30">
    <property type="entry name" value="OUTER MEMBRANE PROTEIN ASSEMBLY FACTOR BAMB"/>
    <property type="match status" value="1"/>
</dbReference>
<dbReference type="OrthoDB" id="1784965at2"/>
<evidence type="ECO:0000259" key="1">
    <source>
        <dbReference type="Pfam" id="PF13360"/>
    </source>
</evidence>
<dbReference type="Proteomes" id="UP000190285">
    <property type="component" value="Unassembled WGS sequence"/>
</dbReference>
<dbReference type="RefSeq" id="WP_079493726.1">
    <property type="nucleotide sequence ID" value="NZ_FUZT01000010.1"/>
</dbReference>
<dbReference type="InterPro" id="IPR015943">
    <property type="entry name" value="WD40/YVTN_repeat-like_dom_sf"/>
</dbReference>
<feature type="domain" description="Pyrrolo-quinoline quinone repeat" evidence="1">
    <location>
        <begin position="291"/>
        <end position="413"/>
    </location>
</feature>
<dbReference type="SMART" id="SM00564">
    <property type="entry name" value="PQQ"/>
    <property type="match status" value="6"/>
</dbReference>
<dbReference type="Gene3D" id="2.130.10.10">
    <property type="entry name" value="YVTN repeat-like/Quinoprotein amine dehydrogenase"/>
    <property type="match status" value="1"/>
</dbReference>
<evidence type="ECO:0000313" key="3">
    <source>
        <dbReference type="Proteomes" id="UP000190285"/>
    </source>
</evidence>